<evidence type="ECO:0000259" key="1">
    <source>
        <dbReference type="Pfam" id="PF12481"/>
    </source>
</evidence>
<dbReference type="PANTHER" id="PTHR45952:SF4">
    <property type="entry name" value="ALUMINUM INDUCED PROTEIN WITH YGL AND LRDR MOTIFS"/>
    <property type="match status" value="1"/>
</dbReference>
<dbReference type="EMBL" id="CACTIH010000050">
    <property type="protein sequence ID" value="CAA2941968.1"/>
    <property type="molecule type" value="Genomic_DNA"/>
</dbReference>
<sequence length="112" mass="12581">MKGQGNLGFGSELEEVSVWVWVSIGRFSTMIRAGQASWLILLIGKIRSFRVVDDIFCLFEGHIENVAHLKQQYVLNRTANEVITVIETYRISLNLNISGTGCGWECTFLLGN</sequence>
<evidence type="ECO:0000313" key="3">
    <source>
        <dbReference type="Proteomes" id="UP000594638"/>
    </source>
</evidence>
<name>A0A8S0PGP3_OLEEU</name>
<evidence type="ECO:0000313" key="2">
    <source>
        <dbReference type="EMBL" id="CAA2941968.1"/>
    </source>
</evidence>
<organism evidence="2 3">
    <name type="scientific">Olea europaea subsp. europaea</name>
    <dbReference type="NCBI Taxonomy" id="158383"/>
    <lineage>
        <taxon>Eukaryota</taxon>
        <taxon>Viridiplantae</taxon>
        <taxon>Streptophyta</taxon>
        <taxon>Embryophyta</taxon>
        <taxon>Tracheophyta</taxon>
        <taxon>Spermatophyta</taxon>
        <taxon>Magnoliopsida</taxon>
        <taxon>eudicotyledons</taxon>
        <taxon>Gunneridae</taxon>
        <taxon>Pentapetalae</taxon>
        <taxon>asterids</taxon>
        <taxon>lamiids</taxon>
        <taxon>Lamiales</taxon>
        <taxon>Oleaceae</taxon>
        <taxon>Oleeae</taxon>
        <taxon>Olea</taxon>
    </lineage>
</organism>
<dbReference type="AlphaFoldDB" id="A0A8S0PGP3"/>
<reference evidence="2 3" key="1">
    <citation type="submission" date="2019-12" db="EMBL/GenBank/DDBJ databases">
        <authorList>
            <person name="Alioto T."/>
            <person name="Alioto T."/>
            <person name="Gomez Garrido J."/>
        </authorList>
    </citation>
    <scope>NUCLEOTIDE SEQUENCE [LARGE SCALE GENOMIC DNA]</scope>
</reference>
<keyword evidence="3" id="KW-1185">Reference proteome</keyword>
<protein>
    <submittedName>
        <fullName evidence="2">Stem-specific TSJT1-like</fullName>
    </submittedName>
</protein>
<dbReference type="Pfam" id="PF12481">
    <property type="entry name" value="DUF3700"/>
    <property type="match status" value="1"/>
</dbReference>
<dbReference type="InterPro" id="IPR044828">
    <property type="entry name" value="TSJT1-like"/>
</dbReference>
<dbReference type="Gramene" id="OE9A046371T1">
    <property type="protein sequence ID" value="OE9A046371C1"/>
    <property type="gene ID" value="OE9A046371"/>
</dbReference>
<dbReference type="InterPro" id="IPR024286">
    <property type="entry name" value="DUF3700"/>
</dbReference>
<gene>
    <name evidence="2" type="ORF">OLEA9_A046371</name>
</gene>
<feature type="domain" description="DUF3700" evidence="1">
    <location>
        <begin position="46"/>
        <end position="91"/>
    </location>
</feature>
<comment type="caution">
    <text evidence="2">The sequence shown here is derived from an EMBL/GenBank/DDBJ whole genome shotgun (WGS) entry which is preliminary data.</text>
</comment>
<dbReference type="OrthoDB" id="2019121at2759"/>
<dbReference type="PANTHER" id="PTHR45952">
    <property type="entry name" value="ALUMINUM INDUCED PROTEIN WITH YGL AND LRDR MOTIFS"/>
    <property type="match status" value="1"/>
</dbReference>
<accession>A0A8S0PGP3</accession>
<dbReference type="Proteomes" id="UP000594638">
    <property type="component" value="Unassembled WGS sequence"/>
</dbReference>
<proteinExistence type="predicted"/>